<organism evidence="5 6">
    <name type="scientific">Trichostrongylus colubriformis</name>
    <name type="common">Black scour worm</name>
    <dbReference type="NCBI Taxonomy" id="6319"/>
    <lineage>
        <taxon>Eukaryota</taxon>
        <taxon>Metazoa</taxon>
        <taxon>Ecdysozoa</taxon>
        <taxon>Nematoda</taxon>
        <taxon>Chromadorea</taxon>
        <taxon>Rhabditida</taxon>
        <taxon>Rhabditina</taxon>
        <taxon>Rhabditomorpha</taxon>
        <taxon>Strongyloidea</taxon>
        <taxon>Trichostrongylidae</taxon>
        <taxon>Trichostrongylus</taxon>
    </lineage>
</organism>
<dbReference type="GO" id="GO:0030991">
    <property type="term" value="C:intraciliary transport particle A"/>
    <property type="evidence" value="ECO:0007669"/>
    <property type="project" value="TreeGrafter"/>
</dbReference>
<proteinExistence type="predicted"/>
<dbReference type="Pfam" id="PF23387">
    <property type="entry name" value="TPR_IFT80_172"/>
    <property type="match status" value="1"/>
</dbReference>
<dbReference type="InterPro" id="IPR056158">
    <property type="entry name" value="Beta-prop_IFT121_2nd"/>
</dbReference>
<feature type="domain" description="IFT80/172/WDR35 TPR" evidence="3">
    <location>
        <begin position="108"/>
        <end position="173"/>
    </location>
</feature>
<keyword evidence="2" id="KW-0677">Repeat</keyword>
<comment type="caution">
    <text evidence="5">The sequence shown here is derived from an EMBL/GenBank/DDBJ whole genome shotgun (WGS) entry which is preliminary data.</text>
</comment>
<dbReference type="InterPro" id="IPR039857">
    <property type="entry name" value="Ift122/121"/>
</dbReference>
<name>A0AAN8FUH0_TRICO</name>
<accession>A0AAN8FUH0</accession>
<evidence type="ECO:0000259" key="4">
    <source>
        <dbReference type="Pfam" id="PF23390"/>
    </source>
</evidence>
<evidence type="ECO:0000313" key="6">
    <source>
        <dbReference type="Proteomes" id="UP001331761"/>
    </source>
</evidence>
<dbReference type="GO" id="GO:0097730">
    <property type="term" value="C:non-motile cilium"/>
    <property type="evidence" value="ECO:0007669"/>
    <property type="project" value="TreeGrafter"/>
</dbReference>
<evidence type="ECO:0000313" key="5">
    <source>
        <dbReference type="EMBL" id="KAK5977125.1"/>
    </source>
</evidence>
<dbReference type="Gene3D" id="1.25.40.470">
    <property type="match status" value="1"/>
</dbReference>
<dbReference type="Pfam" id="PF23390">
    <property type="entry name" value="Beta-prop_WDR35_2nd"/>
    <property type="match status" value="1"/>
</dbReference>
<dbReference type="GO" id="GO:0061512">
    <property type="term" value="P:protein localization to cilium"/>
    <property type="evidence" value="ECO:0007669"/>
    <property type="project" value="TreeGrafter"/>
</dbReference>
<feature type="domain" description="IFT121 second beta-propeller" evidence="4">
    <location>
        <begin position="3"/>
        <end position="77"/>
    </location>
</feature>
<dbReference type="Proteomes" id="UP001331761">
    <property type="component" value="Unassembled WGS sequence"/>
</dbReference>
<evidence type="ECO:0000256" key="1">
    <source>
        <dbReference type="ARBA" id="ARBA00022574"/>
    </source>
</evidence>
<keyword evidence="6" id="KW-1185">Reference proteome</keyword>
<evidence type="ECO:0000259" key="3">
    <source>
        <dbReference type="Pfam" id="PF23387"/>
    </source>
</evidence>
<dbReference type="InterPro" id="IPR056157">
    <property type="entry name" value="TPR_IFT80_172_dom"/>
</dbReference>
<dbReference type="AlphaFoldDB" id="A0AAN8FUH0"/>
<dbReference type="EMBL" id="WIXE01010989">
    <property type="protein sequence ID" value="KAK5977125.1"/>
    <property type="molecule type" value="Genomic_DNA"/>
</dbReference>
<evidence type="ECO:0000256" key="2">
    <source>
        <dbReference type="ARBA" id="ARBA00022737"/>
    </source>
</evidence>
<dbReference type="PANTHER" id="PTHR12764">
    <property type="entry name" value="WD REPEAT DOMAIN-RELATED"/>
    <property type="match status" value="1"/>
</dbReference>
<dbReference type="GO" id="GO:1905515">
    <property type="term" value="P:non-motile cilium assembly"/>
    <property type="evidence" value="ECO:0007669"/>
    <property type="project" value="TreeGrafter"/>
</dbReference>
<protein>
    <submittedName>
        <fullName evidence="5">Uncharacterized protein</fullName>
    </submittedName>
</protein>
<dbReference type="GO" id="GO:0035721">
    <property type="term" value="P:intraciliary retrograde transport"/>
    <property type="evidence" value="ECO:0007669"/>
    <property type="project" value="TreeGrafter"/>
</dbReference>
<dbReference type="PANTHER" id="PTHR12764:SF5">
    <property type="entry name" value="LD29485P"/>
    <property type="match status" value="1"/>
</dbReference>
<sequence>MDVKEVADFKWDEEQDDSIAYLSKQKLVVLRGKDAEEGIACEGYICSFRGLVVRSVLLDSFLLSNATADKKFIIDSEIKSLRDAKQLLERLKIEEAVEFIEKNPHPRLWGLLAEVALLRLDIPTAEYAYVKMRDYCGLRFCKRIEDIQDPKLKKAEIFIHLGRAADAEKEYLEQDR</sequence>
<feature type="non-terminal residue" evidence="5">
    <location>
        <position position="176"/>
    </location>
</feature>
<reference evidence="5 6" key="1">
    <citation type="submission" date="2019-10" db="EMBL/GenBank/DDBJ databases">
        <title>Assembly and Annotation for the nematode Trichostrongylus colubriformis.</title>
        <authorList>
            <person name="Martin J."/>
        </authorList>
    </citation>
    <scope>NUCLEOTIDE SEQUENCE [LARGE SCALE GENOMIC DNA]</scope>
    <source>
        <strain evidence="5">G859</strain>
        <tissue evidence="5">Whole worm</tissue>
    </source>
</reference>
<keyword evidence="1" id="KW-0853">WD repeat</keyword>
<gene>
    <name evidence="5" type="ORF">GCK32_015091</name>
</gene>